<sequence>YFCEERFDEEIVQIIPLLVPLTRTFWQNVKMKMLPTPANFHYVFNLRDLSRIWEGILKVQRDECKTIEQILKLWCHECIRVISDRFTSEKDKTWFLDRMRIDAELYLGEKFVHYPDVQTFWVDFLRDAPENQEDDEEEDLLFAPPKVYEEIPSFEVVKEKVTFFMAQFNEFIRGYRMDLVFFVDALKHLMIVSRIIGNPRGNALLVGVGGSGKQSLTRLASFIAGYKFFQITLTRSYNIGNLTEDLKFLYRTAGLEGSGMTFIFTDNEIKEESFLEYINNILSSGEIANLFAKDEIDEMYTELIPVMKKLQPRRPPTQDNLYDFFISRARFNLHVALCFSPVGEKFRMRSLKFPGLISGCIIDWFQKWPEDARIAVSRHYLGEFEIVCSDKVKDQIIDIMSWIHETVQDSCNIYYDRFRRVTFVTPKSLISFLESYKILYKEKQMHIVVMSERMSSGLDKLDEAGASVAILKKDLIEMNKVIAIASGEAEDVLATVEQSKAAAEIVKVEVAEKKGQAEVLVKNISAVKEVAEAKLEKALPALEEAEAALKTIKAADIATVRKLGKPPYLITLIMDCVCILFRRRIKPIRPDVEKTFIQSSWDESLKVMSDTNFLRKIVEYPTDLINAEMVDLMLPYFQYPQYTFEAAKVACGNVAGLLSWTMAMAKYFEVNKEVLPLKANLAVQEAKYQKASSDLEEAEELLQQKELELSEV</sequence>
<evidence type="ECO:0000256" key="1">
    <source>
        <dbReference type="ARBA" id="ARBA00004430"/>
    </source>
</evidence>
<dbReference type="InParanoid" id="A0A0Q9WVF4"/>
<keyword evidence="7" id="KW-0243">Dynein</keyword>
<dbReference type="GO" id="GO:0030286">
    <property type="term" value="C:dynein complex"/>
    <property type="evidence" value="ECO:0007669"/>
    <property type="project" value="UniProtKB-KW"/>
</dbReference>
<evidence type="ECO:0000259" key="14">
    <source>
        <dbReference type="Pfam" id="PF12777"/>
    </source>
</evidence>
<dbReference type="STRING" id="7260.A0A0Q9WVF4"/>
<feature type="non-terminal residue" evidence="17">
    <location>
        <position position="1"/>
    </location>
</feature>
<keyword evidence="6" id="KW-0067">ATP-binding</keyword>
<dbReference type="GO" id="GO:0005524">
    <property type="term" value="F:ATP binding"/>
    <property type="evidence" value="ECO:0007669"/>
    <property type="project" value="UniProtKB-KW"/>
</dbReference>
<dbReference type="Pfam" id="PF17857">
    <property type="entry name" value="AAA_lid_1"/>
    <property type="match status" value="1"/>
</dbReference>
<dbReference type="PANTHER" id="PTHR46961">
    <property type="entry name" value="DYNEIN HEAVY CHAIN 1, AXONEMAL-LIKE PROTEIN"/>
    <property type="match status" value="1"/>
</dbReference>
<dbReference type="Pfam" id="PF12777">
    <property type="entry name" value="MT"/>
    <property type="match status" value="1"/>
</dbReference>
<keyword evidence="5" id="KW-0547">Nucleotide-binding</keyword>
<evidence type="ECO:0000256" key="4">
    <source>
        <dbReference type="ARBA" id="ARBA00022701"/>
    </source>
</evidence>
<evidence type="ECO:0000256" key="8">
    <source>
        <dbReference type="ARBA" id="ARBA00023054"/>
    </source>
</evidence>
<dbReference type="InterPro" id="IPR041589">
    <property type="entry name" value="DNAH3_AAA_lid_1"/>
</dbReference>
<evidence type="ECO:0000259" key="16">
    <source>
        <dbReference type="Pfam" id="PF17857"/>
    </source>
</evidence>
<feature type="coiled-coil region" evidence="13">
    <location>
        <begin position="681"/>
        <end position="708"/>
    </location>
</feature>
<dbReference type="Gene3D" id="3.40.50.300">
    <property type="entry name" value="P-loop containing nucleotide triphosphate hydrolases"/>
    <property type="match status" value="1"/>
</dbReference>
<proteinExistence type="inferred from homology"/>
<keyword evidence="12" id="KW-0966">Cell projection</keyword>
<dbReference type="InterPro" id="IPR027417">
    <property type="entry name" value="P-loop_NTPase"/>
</dbReference>
<dbReference type="GO" id="GO:0005930">
    <property type="term" value="C:axoneme"/>
    <property type="evidence" value="ECO:0007669"/>
    <property type="project" value="UniProtKB-SubCell"/>
</dbReference>
<comment type="subcellular location">
    <subcellularLocation>
        <location evidence="1">Cytoplasm</location>
        <location evidence="1">Cytoskeleton</location>
        <location evidence="1">Cilium axoneme</location>
    </subcellularLocation>
</comment>
<keyword evidence="11" id="KW-0206">Cytoskeleton</keyword>
<keyword evidence="8 13" id="KW-0175">Coiled coil</keyword>
<evidence type="ECO:0000256" key="13">
    <source>
        <dbReference type="SAM" id="Coils"/>
    </source>
</evidence>
<evidence type="ECO:0000256" key="3">
    <source>
        <dbReference type="ARBA" id="ARBA00022490"/>
    </source>
</evidence>
<dbReference type="SMR" id="A0A0Q9WVF4"/>
<evidence type="ECO:0000256" key="10">
    <source>
        <dbReference type="ARBA" id="ARBA00023175"/>
    </source>
</evidence>
<evidence type="ECO:0000256" key="9">
    <source>
        <dbReference type="ARBA" id="ARBA00023069"/>
    </source>
</evidence>
<evidence type="ECO:0000256" key="2">
    <source>
        <dbReference type="ARBA" id="ARBA00008887"/>
    </source>
</evidence>
<dbReference type="PANTHER" id="PTHR46961:SF19">
    <property type="entry name" value="DYNEIN HEAVY CHAIN 5, AXONEMAL"/>
    <property type="match status" value="1"/>
</dbReference>
<organism evidence="17 18">
    <name type="scientific">Drosophila willistoni</name>
    <name type="common">Fruit fly</name>
    <dbReference type="NCBI Taxonomy" id="7260"/>
    <lineage>
        <taxon>Eukaryota</taxon>
        <taxon>Metazoa</taxon>
        <taxon>Ecdysozoa</taxon>
        <taxon>Arthropoda</taxon>
        <taxon>Hexapoda</taxon>
        <taxon>Insecta</taxon>
        <taxon>Pterygota</taxon>
        <taxon>Neoptera</taxon>
        <taxon>Endopterygota</taxon>
        <taxon>Diptera</taxon>
        <taxon>Brachycera</taxon>
        <taxon>Muscomorpha</taxon>
        <taxon>Ephydroidea</taxon>
        <taxon>Drosophilidae</taxon>
        <taxon>Drosophila</taxon>
        <taxon>Sophophora</taxon>
    </lineage>
</organism>
<dbReference type="Gene3D" id="1.20.920.30">
    <property type="match status" value="1"/>
</dbReference>
<evidence type="ECO:0000256" key="7">
    <source>
        <dbReference type="ARBA" id="ARBA00023017"/>
    </source>
</evidence>
<dbReference type="GO" id="GO:0051959">
    <property type="term" value="F:dynein light intermediate chain binding"/>
    <property type="evidence" value="ECO:0007669"/>
    <property type="project" value="InterPro"/>
</dbReference>
<keyword evidence="3" id="KW-0963">Cytoplasm</keyword>
<accession>A0A0Q9WVF4</accession>
<evidence type="ECO:0000256" key="11">
    <source>
        <dbReference type="ARBA" id="ARBA00023212"/>
    </source>
</evidence>
<dbReference type="Pfam" id="PF12780">
    <property type="entry name" value="AAA_8"/>
    <property type="match status" value="1"/>
</dbReference>
<evidence type="ECO:0000313" key="17">
    <source>
        <dbReference type="EMBL" id="KRF99796.1"/>
    </source>
</evidence>
<dbReference type="AlphaFoldDB" id="A0A0Q9WVF4"/>
<evidence type="ECO:0000256" key="5">
    <source>
        <dbReference type="ARBA" id="ARBA00022741"/>
    </source>
</evidence>
<dbReference type="EMBL" id="CH964266">
    <property type="protein sequence ID" value="KRF99796.1"/>
    <property type="molecule type" value="Genomic_DNA"/>
</dbReference>
<dbReference type="GO" id="GO:0045505">
    <property type="term" value="F:dynein intermediate chain binding"/>
    <property type="evidence" value="ECO:0007669"/>
    <property type="project" value="InterPro"/>
</dbReference>
<gene>
    <name evidence="17" type="primary">Dwil\GK27839</name>
    <name evidence="17" type="ORF">Dwil_GK27839</name>
</gene>
<reference evidence="17 18" key="1">
    <citation type="journal article" date="2007" name="Nature">
        <title>Evolution of genes and genomes on the Drosophila phylogeny.</title>
        <authorList>
            <consortium name="Drosophila 12 Genomes Consortium"/>
            <person name="Clark A.G."/>
            <person name="Eisen M.B."/>
            <person name="Smith D.R."/>
            <person name="Bergman C.M."/>
            <person name="Oliver B."/>
            <person name="Markow T.A."/>
            <person name="Kaufman T.C."/>
            <person name="Kellis M."/>
            <person name="Gelbart W."/>
            <person name="Iyer V.N."/>
            <person name="Pollard D.A."/>
            <person name="Sackton T.B."/>
            <person name="Larracuente A.M."/>
            <person name="Singh N.D."/>
            <person name="Abad J.P."/>
            <person name="Abt D.N."/>
            <person name="Adryan B."/>
            <person name="Aguade M."/>
            <person name="Akashi H."/>
            <person name="Anderson W.W."/>
            <person name="Aquadro C.F."/>
            <person name="Ardell D.H."/>
            <person name="Arguello R."/>
            <person name="Artieri C.G."/>
            <person name="Barbash D.A."/>
            <person name="Barker D."/>
            <person name="Barsanti P."/>
            <person name="Batterham P."/>
            <person name="Batzoglou S."/>
            <person name="Begun D."/>
            <person name="Bhutkar A."/>
            <person name="Blanco E."/>
            <person name="Bosak S.A."/>
            <person name="Bradley R.K."/>
            <person name="Brand A.D."/>
            <person name="Brent M.R."/>
            <person name="Brooks A.N."/>
            <person name="Brown R.H."/>
            <person name="Butlin R.K."/>
            <person name="Caggese C."/>
            <person name="Calvi B.R."/>
            <person name="Bernardo de Carvalho A."/>
            <person name="Caspi A."/>
            <person name="Castrezana S."/>
            <person name="Celniker S.E."/>
            <person name="Chang J.L."/>
            <person name="Chapple C."/>
            <person name="Chatterji S."/>
            <person name="Chinwalla A."/>
            <person name="Civetta A."/>
            <person name="Clifton S.W."/>
            <person name="Comeron J.M."/>
            <person name="Costello J.C."/>
            <person name="Coyne J.A."/>
            <person name="Daub J."/>
            <person name="David R.G."/>
            <person name="Delcher A.L."/>
            <person name="Delehaunty K."/>
            <person name="Do C.B."/>
            <person name="Ebling H."/>
            <person name="Edwards K."/>
            <person name="Eickbush T."/>
            <person name="Evans J.D."/>
            <person name="Filipski A."/>
            <person name="Findeiss S."/>
            <person name="Freyhult E."/>
            <person name="Fulton L."/>
            <person name="Fulton R."/>
            <person name="Garcia A.C."/>
            <person name="Gardiner A."/>
            <person name="Garfield D.A."/>
            <person name="Garvin B.E."/>
            <person name="Gibson G."/>
            <person name="Gilbert D."/>
            <person name="Gnerre S."/>
            <person name="Godfrey J."/>
            <person name="Good R."/>
            <person name="Gotea V."/>
            <person name="Gravely B."/>
            <person name="Greenberg A.J."/>
            <person name="Griffiths-Jones S."/>
            <person name="Gross S."/>
            <person name="Guigo R."/>
            <person name="Gustafson E.A."/>
            <person name="Haerty W."/>
            <person name="Hahn M.W."/>
            <person name="Halligan D.L."/>
            <person name="Halpern A.L."/>
            <person name="Halter G.M."/>
            <person name="Han M.V."/>
            <person name="Heger A."/>
            <person name="Hillier L."/>
            <person name="Hinrichs A.S."/>
            <person name="Holmes I."/>
            <person name="Hoskins R.A."/>
            <person name="Hubisz M.J."/>
            <person name="Hultmark D."/>
            <person name="Huntley M.A."/>
            <person name="Jaffe D.B."/>
            <person name="Jagadeeshan S."/>
            <person name="Jeck W.R."/>
            <person name="Johnson J."/>
            <person name="Jones C.D."/>
            <person name="Jordan W.C."/>
            <person name="Karpen G.H."/>
            <person name="Kataoka E."/>
            <person name="Keightley P.D."/>
            <person name="Kheradpour P."/>
            <person name="Kirkness E.F."/>
            <person name="Koerich L.B."/>
            <person name="Kristiansen K."/>
            <person name="Kudrna D."/>
            <person name="Kulathinal R.J."/>
            <person name="Kumar S."/>
            <person name="Kwok R."/>
            <person name="Lander E."/>
            <person name="Langley C.H."/>
            <person name="Lapoint R."/>
            <person name="Lazzaro B.P."/>
            <person name="Lee S.J."/>
            <person name="Levesque L."/>
            <person name="Li R."/>
            <person name="Lin C.F."/>
            <person name="Lin M.F."/>
            <person name="Lindblad-Toh K."/>
            <person name="Llopart A."/>
            <person name="Long M."/>
            <person name="Low L."/>
            <person name="Lozovsky E."/>
            <person name="Lu J."/>
            <person name="Luo M."/>
            <person name="Machado C.A."/>
            <person name="Makalowski W."/>
            <person name="Marzo M."/>
            <person name="Matsuda M."/>
            <person name="Matzkin L."/>
            <person name="McAllister B."/>
            <person name="McBride C.S."/>
            <person name="McKernan B."/>
            <person name="McKernan K."/>
            <person name="Mendez-Lago M."/>
            <person name="Minx P."/>
            <person name="Mollenhauer M.U."/>
            <person name="Montooth K."/>
            <person name="Mount S.M."/>
            <person name="Mu X."/>
            <person name="Myers E."/>
            <person name="Negre B."/>
            <person name="Newfeld S."/>
            <person name="Nielsen R."/>
            <person name="Noor M.A."/>
            <person name="O'Grady P."/>
            <person name="Pachter L."/>
            <person name="Papaceit M."/>
            <person name="Parisi M.J."/>
            <person name="Parisi M."/>
            <person name="Parts L."/>
            <person name="Pedersen J.S."/>
            <person name="Pesole G."/>
            <person name="Phillippy A.M."/>
            <person name="Ponting C.P."/>
            <person name="Pop M."/>
            <person name="Porcelli D."/>
            <person name="Powell J.R."/>
            <person name="Prohaska S."/>
            <person name="Pruitt K."/>
            <person name="Puig M."/>
            <person name="Quesneville H."/>
            <person name="Ram K.R."/>
            <person name="Rand D."/>
            <person name="Rasmussen M.D."/>
            <person name="Reed L.K."/>
            <person name="Reenan R."/>
            <person name="Reily A."/>
            <person name="Remington K.A."/>
            <person name="Rieger T.T."/>
            <person name="Ritchie M.G."/>
            <person name="Robin C."/>
            <person name="Rogers Y.H."/>
            <person name="Rohde C."/>
            <person name="Rozas J."/>
            <person name="Rubenfield M.J."/>
            <person name="Ruiz A."/>
            <person name="Russo S."/>
            <person name="Salzberg S.L."/>
            <person name="Sanchez-Gracia A."/>
            <person name="Saranga D.J."/>
            <person name="Sato H."/>
            <person name="Schaeffer S.W."/>
            <person name="Schatz M.C."/>
            <person name="Schlenke T."/>
            <person name="Schwartz R."/>
            <person name="Segarra C."/>
            <person name="Singh R.S."/>
            <person name="Sirot L."/>
            <person name="Sirota M."/>
            <person name="Sisneros N.B."/>
            <person name="Smith C.D."/>
            <person name="Smith T.F."/>
            <person name="Spieth J."/>
            <person name="Stage D.E."/>
            <person name="Stark A."/>
            <person name="Stephan W."/>
            <person name="Strausberg R.L."/>
            <person name="Strempel S."/>
            <person name="Sturgill D."/>
            <person name="Sutton G."/>
            <person name="Sutton G.G."/>
            <person name="Tao W."/>
            <person name="Teichmann S."/>
            <person name="Tobari Y.N."/>
            <person name="Tomimura Y."/>
            <person name="Tsolas J.M."/>
            <person name="Valente V.L."/>
            <person name="Venter E."/>
            <person name="Venter J.C."/>
            <person name="Vicario S."/>
            <person name="Vieira F.G."/>
            <person name="Vilella A.J."/>
            <person name="Villasante A."/>
            <person name="Walenz B."/>
            <person name="Wang J."/>
            <person name="Wasserman M."/>
            <person name="Watts T."/>
            <person name="Wilson D."/>
            <person name="Wilson R.K."/>
            <person name="Wing R.A."/>
            <person name="Wolfner M.F."/>
            <person name="Wong A."/>
            <person name="Wong G.K."/>
            <person name="Wu C.I."/>
            <person name="Wu G."/>
            <person name="Yamamoto D."/>
            <person name="Yang H.P."/>
            <person name="Yang S.P."/>
            <person name="Yorke J.A."/>
            <person name="Yoshida K."/>
            <person name="Zdobnov E."/>
            <person name="Zhang P."/>
            <person name="Zhang Y."/>
            <person name="Zimin A.V."/>
            <person name="Baldwin J."/>
            <person name="Abdouelleil A."/>
            <person name="Abdulkadir J."/>
            <person name="Abebe A."/>
            <person name="Abera B."/>
            <person name="Abreu J."/>
            <person name="Acer S.C."/>
            <person name="Aftuck L."/>
            <person name="Alexander A."/>
            <person name="An P."/>
            <person name="Anderson E."/>
            <person name="Anderson S."/>
            <person name="Arachi H."/>
            <person name="Azer M."/>
            <person name="Bachantsang P."/>
            <person name="Barry A."/>
            <person name="Bayul T."/>
            <person name="Berlin A."/>
            <person name="Bessette D."/>
            <person name="Bloom T."/>
            <person name="Blye J."/>
            <person name="Boguslavskiy L."/>
            <person name="Bonnet C."/>
            <person name="Boukhgalter B."/>
            <person name="Bourzgui I."/>
            <person name="Brown A."/>
            <person name="Cahill P."/>
            <person name="Channer S."/>
            <person name="Cheshatsang Y."/>
            <person name="Chuda L."/>
            <person name="Citroen M."/>
            <person name="Collymore A."/>
            <person name="Cooke P."/>
            <person name="Costello M."/>
            <person name="D'Aco K."/>
            <person name="Daza R."/>
            <person name="De Haan G."/>
            <person name="DeGray S."/>
            <person name="DeMaso C."/>
            <person name="Dhargay N."/>
            <person name="Dooley K."/>
            <person name="Dooley E."/>
            <person name="Doricent M."/>
            <person name="Dorje P."/>
            <person name="Dorjee K."/>
            <person name="Dupes A."/>
            <person name="Elong R."/>
            <person name="Falk J."/>
            <person name="Farina A."/>
            <person name="Faro S."/>
            <person name="Ferguson D."/>
            <person name="Fisher S."/>
            <person name="Foley C.D."/>
            <person name="Franke A."/>
            <person name="Friedrich D."/>
            <person name="Gadbois L."/>
            <person name="Gearin G."/>
            <person name="Gearin C.R."/>
            <person name="Giannoukos G."/>
            <person name="Goode T."/>
            <person name="Graham J."/>
            <person name="Grandbois E."/>
            <person name="Grewal S."/>
            <person name="Gyaltsen K."/>
            <person name="Hafez N."/>
            <person name="Hagos B."/>
            <person name="Hall J."/>
            <person name="Henson C."/>
            <person name="Hollinger A."/>
            <person name="Honan T."/>
            <person name="Huard M.D."/>
            <person name="Hughes L."/>
            <person name="Hurhula B."/>
            <person name="Husby M.E."/>
            <person name="Kamat A."/>
            <person name="Kanga B."/>
            <person name="Kashin S."/>
            <person name="Khazanovich D."/>
            <person name="Kisner P."/>
            <person name="Lance K."/>
            <person name="Lara M."/>
            <person name="Lee W."/>
            <person name="Lennon N."/>
            <person name="Letendre F."/>
            <person name="LeVine R."/>
            <person name="Lipovsky A."/>
            <person name="Liu X."/>
            <person name="Liu J."/>
            <person name="Liu S."/>
            <person name="Lokyitsang T."/>
            <person name="Lokyitsang Y."/>
            <person name="Lubonja R."/>
            <person name="Lui A."/>
            <person name="MacDonald P."/>
            <person name="Magnisalis V."/>
            <person name="Maru K."/>
            <person name="Matthews C."/>
            <person name="McCusker W."/>
            <person name="McDonough S."/>
            <person name="Mehta T."/>
            <person name="Meldrim J."/>
            <person name="Meneus L."/>
            <person name="Mihai O."/>
            <person name="Mihalev A."/>
            <person name="Mihova T."/>
            <person name="Mittelman R."/>
            <person name="Mlenga V."/>
            <person name="Montmayeur A."/>
            <person name="Mulrain L."/>
            <person name="Navidi A."/>
            <person name="Naylor J."/>
            <person name="Negash T."/>
            <person name="Nguyen T."/>
            <person name="Nguyen N."/>
            <person name="Nicol R."/>
            <person name="Norbu C."/>
            <person name="Norbu N."/>
            <person name="Novod N."/>
            <person name="O'Neill B."/>
            <person name="Osman S."/>
            <person name="Markiewicz E."/>
            <person name="Oyono O.L."/>
            <person name="Patti C."/>
            <person name="Phunkhang P."/>
            <person name="Pierre F."/>
            <person name="Priest M."/>
            <person name="Raghuraman S."/>
            <person name="Rege F."/>
            <person name="Reyes R."/>
            <person name="Rise C."/>
            <person name="Rogov P."/>
            <person name="Ross K."/>
            <person name="Ryan E."/>
            <person name="Settipalli S."/>
            <person name="Shea T."/>
            <person name="Sherpa N."/>
            <person name="Shi L."/>
            <person name="Shih D."/>
            <person name="Sparrow T."/>
            <person name="Spaulding J."/>
            <person name="Stalker J."/>
            <person name="Stange-Thomann N."/>
            <person name="Stavropoulos S."/>
            <person name="Stone C."/>
            <person name="Strader C."/>
            <person name="Tesfaye S."/>
            <person name="Thomson T."/>
            <person name="Thoulutsang Y."/>
            <person name="Thoulutsang D."/>
            <person name="Topham K."/>
            <person name="Topping I."/>
            <person name="Tsamla T."/>
            <person name="Vassiliev H."/>
            <person name="Vo A."/>
            <person name="Wangchuk T."/>
            <person name="Wangdi T."/>
            <person name="Weiand M."/>
            <person name="Wilkinson J."/>
            <person name="Wilson A."/>
            <person name="Yadav S."/>
            <person name="Young G."/>
            <person name="Yu Q."/>
            <person name="Zembek L."/>
            <person name="Zhong D."/>
            <person name="Zimmer A."/>
            <person name="Zwirko Z."/>
            <person name="Jaffe D.B."/>
            <person name="Alvarez P."/>
            <person name="Brockman W."/>
            <person name="Butler J."/>
            <person name="Chin C."/>
            <person name="Gnerre S."/>
            <person name="Grabherr M."/>
            <person name="Kleber M."/>
            <person name="Mauceli E."/>
            <person name="MacCallum I."/>
        </authorList>
    </citation>
    <scope>NUCLEOTIDE SEQUENCE [LARGE SCALE GENOMIC DNA]</scope>
    <source>
        <strain evidence="18">Tucson 14030-0811.24</strain>
    </source>
</reference>
<comment type="similarity">
    <text evidence="2">Belongs to the dynein heavy chain family.</text>
</comment>
<dbReference type="Proteomes" id="UP000007798">
    <property type="component" value="Unassembled WGS sequence"/>
</dbReference>
<evidence type="ECO:0000256" key="6">
    <source>
        <dbReference type="ARBA" id="ARBA00022840"/>
    </source>
</evidence>
<name>A0A0Q9WVF4_DROWI</name>
<feature type="domain" description="Dynein heavy chain 3 AAA+ lid" evidence="16">
    <location>
        <begin position="19"/>
        <end position="101"/>
    </location>
</feature>
<dbReference type="FunFam" id="1.20.920.30:FF:000004">
    <property type="entry name" value="Dynein axonemal heavy chain 5"/>
    <property type="match status" value="1"/>
</dbReference>
<evidence type="ECO:0000313" key="18">
    <source>
        <dbReference type="Proteomes" id="UP000007798"/>
    </source>
</evidence>
<dbReference type="OrthoDB" id="7832447at2759"/>
<dbReference type="SUPFAM" id="SSF52540">
    <property type="entry name" value="P-loop containing nucleoside triphosphate hydrolases"/>
    <property type="match status" value="1"/>
</dbReference>
<feature type="domain" description="Dynein heavy chain coiled coil stalk" evidence="14">
    <location>
        <begin position="452"/>
        <end position="697"/>
    </location>
</feature>
<dbReference type="FunFam" id="3.40.50.300:FF:002141">
    <property type="entry name" value="Dynein heavy chain"/>
    <property type="match status" value="1"/>
</dbReference>
<keyword evidence="10" id="KW-0505">Motor protein</keyword>
<dbReference type="Gene3D" id="1.20.920.20">
    <property type="match status" value="1"/>
</dbReference>
<dbReference type="InterPro" id="IPR024317">
    <property type="entry name" value="Dynein_heavy_chain_D4_dom"/>
</dbReference>
<dbReference type="GO" id="GO:0005874">
    <property type="term" value="C:microtubule"/>
    <property type="evidence" value="ECO:0007669"/>
    <property type="project" value="UniProtKB-KW"/>
</dbReference>
<keyword evidence="4" id="KW-0493">Microtubule</keyword>
<dbReference type="InterPro" id="IPR024743">
    <property type="entry name" value="Dynein_HC_stalk"/>
</dbReference>
<dbReference type="GO" id="GO:0007018">
    <property type="term" value="P:microtubule-based movement"/>
    <property type="evidence" value="ECO:0007669"/>
    <property type="project" value="InterPro"/>
</dbReference>
<evidence type="ECO:0000256" key="12">
    <source>
        <dbReference type="ARBA" id="ARBA00023273"/>
    </source>
</evidence>
<evidence type="ECO:0000259" key="15">
    <source>
        <dbReference type="Pfam" id="PF12780"/>
    </source>
</evidence>
<dbReference type="InterPro" id="IPR026983">
    <property type="entry name" value="DHC"/>
</dbReference>
<feature type="domain" description="Dynein heavy chain AAA module D4" evidence="15">
    <location>
        <begin position="177"/>
        <end position="438"/>
    </location>
</feature>
<keyword evidence="9" id="KW-0969">Cilium</keyword>
<keyword evidence="18" id="KW-1185">Reference proteome</keyword>
<protein>
    <submittedName>
        <fullName evidence="17">Uncharacterized protein</fullName>
    </submittedName>
</protein>